<proteinExistence type="predicted"/>
<name>A0A8S1LQM4_PARPR</name>
<dbReference type="AlphaFoldDB" id="A0A8S1LQM4"/>
<dbReference type="Proteomes" id="UP000688137">
    <property type="component" value="Unassembled WGS sequence"/>
</dbReference>
<protein>
    <submittedName>
        <fullName evidence="2">Uncharacterized protein</fullName>
    </submittedName>
</protein>
<accession>A0A8S1LQM4</accession>
<dbReference type="OMA" id="HVDSCNA"/>
<organism evidence="2 3">
    <name type="scientific">Paramecium primaurelia</name>
    <dbReference type="NCBI Taxonomy" id="5886"/>
    <lineage>
        <taxon>Eukaryota</taxon>
        <taxon>Sar</taxon>
        <taxon>Alveolata</taxon>
        <taxon>Ciliophora</taxon>
        <taxon>Intramacronucleata</taxon>
        <taxon>Oligohymenophorea</taxon>
        <taxon>Peniculida</taxon>
        <taxon>Parameciidae</taxon>
        <taxon>Paramecium</taxon>
    </lineage>
</organism>
<feature type="chain" id="PRO_5035859729" evidence="1">
    <location>
        <begin position="19"/>
        <end position="102"/>
    </location>
</feature>
<sequence length="102" mass="11650">MRLLLVLLIVTIVSATMAPPITSNDKKWVRSSIENNDCHKDCRRADGHVCAGLHKSQCCQRHWCLQDEKLHDVWSCRTGFEIHVDSCNAFPKRDAGFLQETN</sequence>
<gene>
    <name evidence="2" type="ORF">PPRIM_AZ9-3.1.T0420268</name>
</gene>
<keyword evidence="3" id="KW-1185">Reference proteome</keyword>
<feature type="signal peptide" evidence="1">
    <location>
        <begin position="1"/>
        <end position="18"/>
    </location>
</feature>
<evidence type="ECO:0000313" key="3">
    <source>
        <dbReference type="Proteomes" id="UP000688137"/>
    </source>
</evidence>
<comment type="caution">
    <text evidence="2">The sequence shown here is derived from an EMBL/GenBank/DDBJ whole genome shotgun (WGS) entry which is preliminary data.</text>
</comment>
<evidence type="ECO:0000313" key="2">
    <source>
        <dbReference type="EMBL" id="CAD8068655.1"/>
    </source>
</evidence>
<evidence type="ECO:0000256" key="1">
    <source>
        <dbReference type="SAM" id="SignalP"/>
    </source>
</evidence>
<keyword evidence="1" id="KW-0732">Signal</keyword>
<reference evidence="2" key="1">
    <citation type="submission" date="2021-01" db="EMBL/GenBank/DDBJ databases">
        <authorList>
            <consortium name="Genoscope - CEA"/>
            <person name="William W."/>
        </authorList>
    </citation>
    <scope>NUCLEOTIDE SEQUENCE</scope>
</reference>
<dbReference type="EMBL" id="CAJJDM010000041">
    <property type="protein sequence ID" value="CAD8068655.1"/>
    <property type="molecule type" value="Genomic_DNA"/>
</dbReference>